<evidence type="ECO:0000256" key="2">
    <source>
        <dbReference type="ARBA" id="ARBA00023015"/>
    </source>
</evidence>
<dbReference type="Pfam" id="PF00072">
    <property type="entry name" value="Response_reg"/>
    <property type="match status" value="1"/>
</dbReference>
<dbReference type="GO" id="GO:0043565">
    <property type="term" value="F:sequence-specific DNA binding"/>
    <property type="evidence" value="ECO:0007669"/>
    <property type="project" value="InterPro"/>
</dbReference>
<proteinExistence type="predicted"/>
<dbReference type="InterPro" id="IPR009057">
    <property type="entry name" value="Homeodomain-like_sf"/>
</dbReference>
<dbReference type="PRINTS" id="PR00032">
    <property type="entry name" value="HTHARAC"/>
</dbReference>
<dbReference type="PANTHER" id="PTHR43280:SF28">
    <property type="entry name" value="HTH-TYPE TRANSCRIPTIONAL ACTIVATOR RHAS"/>
    <property type="match status" value="1"/>
</dbReference>
<dbReference type="Proteomes" id="UP000824140">
    <property type="component" value="Unassembled WGS sequence"/>
</dbReference>
<protein>
    <recommendedName>
        <fullName evidence="1">Stage 0 sporulation protein A homolog</fullName>
    </recommendedName>
</protein>
<feature type="domain" description="HTH araC/xylS-type" evidence="7">
    <location>
        <begin position="429"/>
        <end position="527"/>
    </location>
</feature>
<evidence type="ECO:0000313" key="9">
    <source>
        <dbReference type="EMBL" id="HIS92671.1"/>
    </source>
</evidence>
<dbReference type="GO" id="GO:0000160">
    <property type="term" value="P:phosphorelay signal transduction system"/>
    <property type="evidence" value="ECO:0007669"/>
    <property type="project" value="InterPro"/>
</dbReference>
<reference evidence="9" key="2">
    <citation type="journal article" date="2021" name="PeerJ">
        <title>Extensive microbial diversity within the chicken gut microbiome revealed by metagenomics and culture.</title>
        <authorList>
            <person name="Gilroy R."/>
            <person name="Ravi A."/>
            <person name="Getino M."/>
            <person name="Pursley I."/>
            <person name="Horton D.L."/>
            <person name="Alikhan N.F."/>
            <person name="Baker D."/>
            <person name="Gharbi K."/>
            <person name="Hall N."/>
            <person name="Watson M."/>
            <person name="Adriaenssens E.M."/>
            <person name="Foster-Nyarko E."/>
            <person name="Jarju S."/>
            <person name="Secka A."/>
            <person name="Antonio M."/>
            <person name="Oren A."/>
            <person name="Chaudhuri R.R."/>
            <person name="La Ragione R."/>
            <person name="Hildebrand F."/>
            <person name="Pallen M.J."/>
        </authorList>
    </citation>
    <scope>NUCLEOTIDE SEQUENCE</scope>
    <source>
        <strain evidence="9">13766</strain>
    </source>
</reference>
<evidence type="ECO:0000256" key="5">
    <source>
        <dbReference type="ARBA" id="ARBA00024867"/>
    </source>
</evidence>
<keyword evidence="3" id="KW-0238">DNA-binding</keyword>
<dbReference type="Gene3D" id="1.10.10.60">
    <property type="entry name" value="Homeodomain-like"/>
    <property type="match status" value="2"/>
</dbReference>
<name>A0A9D1G035_9FIRM</name>
<dbReference type="InterPro" id="IPR011006">
    <property type="entry name" value="CheY-like_superfamily"/>
</dbReference>
<evidence type="ECO:0000256" key="6">
    <source>
        <dbReference type="PROSITE-ProRule" id="PRU00169"/>
    </source>
</evidence>
<dbReference type="PROSITE" id="PS01124">
    <property type="entry name" value="HTH_ARAC_FAMILY_2"/>
    <property type="match status" value="1"/>
</dbReference>
<dbReference type="SMART" id="SM00448">
    <property type="entry name" value="REC"/>
    <property type="match status" value="1"/>
</dbReference>
<dbReference type="SMART" id="SM00342">
    <property type="entry name" value="HTH_ARAC"/>
    <property type="match status" value="1"/>
</dbReference>
<evidence type="ECO:0000259" key="8">
    <source>
        <dbReference type="PROSITE" id="PS50110"/>
    </source>
</evidence>
<dbReference type="Gene3D" id="3.40.50.2300">
    <property type="match status" value="1"/>
</dbReference>
<dbReference type="GO" id="GO:0003700">
    <property type="term" value="F:DNA-binding transcription factor activity"/>
    <property type="evidence" value="ECO:0007669"/>
    <property type="project" value="InterPro"/>
</dbReference>
<sequence>MNLLIVDDEHHVVDWLDELLEDALPQLERYRAFSGVQAQSLLKQARMDILLCDIRMPQMSGLMLMEYVLARWPRCRIIFLTGYSDFDYVYKAIQNPGVRYLLKTEDDDVITGAVRDAMNEILAEQAAQRDSETLLRHAGNLLQGERLLRDMIERKRPSAPEEAGELGFEASAPVFLLRGYLTGGDRASATRGLKCVDVLKRCLGFRFRVAQCALSAEDYLWALQPLAEGPENAQVLAGHLDVLQDMLGGIDGASVKLYWREQPLPFAQLSAALREFLLDSDRQPLPEGAIVSNLAPQRSSEPLAQALSPLEIRLRLNSARELGALLIQEDLEGYRALYARITRDLRPVKSRHDSACTQIYLTIALGLMQYISDRNLETALSFHIGLGDLRSPDGFDSWENAFGYLERVAEEIISLSMHDSQQQQESVARQLAQYIDLHLADDLSLASLAGMLHYNPSYLSRAFKKQTGQTLSAYIAGTRIRRACDLLRTTHESVGSIAAQLGFESSQYFATFFKRTMGCSPQAYREKA</sequence>
<evidence type="ECO:0000256" key="1">
    <source>
        <dbReference type="ARBA" id="ARBA00018672"/>
    </source>
</evidence>
<evidence type="ECO:0000256" key="4">
    <source>
        <dbReference type="ARBA" id="ARBA00023163"/>
    </source>
</evidence>
<dbReference type="SUPFAM" id="SSF46689">
    <property type="entry name" value="Homeodomain-like"/>
    <property type="match status" value="2"/>
</dbReference>
<dbReference type="PROSITE" id="PS00041">
    <property type="entry name" value="HTH_ARAC_FAMILY_1"/>
    <property type="match status" value="1"/>
</dbReference>
<dbReference type="AlphaFoldDB" id="A0A9D1G035"/>
<dbReference type="InterPro" id="IPR018062">
    <property type="entry name" value="HTH_AraC-typ_CS"/>
</dbReference>
<keyword evidence="4" id="KW-0804">Transcription</keyword>
<organism evidence="9 10">
    <name type="scientific">Candidatus Alectryocaccomicrobium excrementavium</name>
    <dbReference type="NCBI Taxonomy" id="2840668"/>
    <lineage>
        <taxon>Bacteria</taxon>
        <taxon>Bacillati</taxon>
        <taxon>Bacillota</taxon>
        <taxon>Clostridia</taxon>
        <taxon>Candidatus Alectryocaccomicrobium</taxon>
    </lineage>
</organism>
<keyword evidence="2" id="KW-0805">Transcription regulation</keyword>
<dbReference type="EMBL" id="DVJN01000129">
    <property type="protein sequence ID" value="HIS92671.1"/>
    <property type="molecule type" value="Genomic_DNA"/>
</dbReference>
<accession>A0A9D1G035</accession>
<dbReference type="PROSITE" id="PS50110">
    <property type="entry name" value="RESPONSE_REGULATORY"/>
    <property type="match status" value="1"/>
</dbReference>
<feature type="modified residue" description="4-aspartylphosphate" evidence="6">
    <location>
        <position position="53"/>
    </location>
</feature>
<keyword evidence="6" id="KW-0597">Phosphoprotein</keyword>
<reference evidence="9" key="1">
    <citation type="submission" date="2020-10" db="EMBL/GenBank/DDBJ databases">
        <authorList>
            <person name="Gilroy R."/>
        </authorList>
    </citation>
    <scope>NUCLEOTIDE SEQUENCE</scope>
    <source>
        <strain evidence="9">13766</strain>
    </source>
</reference>
<dbReference type="Pfam" id="PF12833">
    <property type="entry name" value="HTH_18"/>
    <property type="match status" value="1"/>
</dbReference>
<evidence type="ECO:0000313" key="10">
    <source>
        <dbReference type="Proteomes" id="UP000824140"/>
    </source>
</evidence>
<evidence type="ECO:0000256" key="3">
    <source>
        <dbReference type="ARBA" id="ARBA00023125"/>
    </source>
</evidence>
<evidence type="ECO:0000259" key="7">
    <source>
        <dbReference type="PROSITE" id="PS01124"/>
    </source>
</evidence>
<dbReference type="PANTHER" id="PTHR43280">
    <property type="entry name" value="ARAC-FAMILY TRANSCRIPTIONAL REGULATOR"/>
    <property type="match status" value="1"/>
</dbReference>
<dbReference type="CDD" id="cd17536">
    <property type="entry name" value="REC_YesN-like"/>
    <property type="match status" value="1"/>
</dbReference>
<feature type="domain" description="Response regulatory" evidence="8">
    <location>
        <begin position="2"/>
        <end position="118"/>
    </location>
</feature>
<dbReference type="SUPFAM" id="SSF52172">
    <property type="entry name" value="CheY-like"/>
    <property type="match status" value="1"/>
</dbReference>
<comment type="caution">
    <text evidence="9">The sequence shown here is derived from an EMBL/GenBank/DDBJ whole genome shotgun (WGS) entry which is preliminary data.</text>
</comment>
<dbReference type="InterPro" id="IPR020449">
    <property type="entry name" value="Tscrpt_reg_AraC-type_HTH"/>
</dbReference>
<dbReference type="InterPro" id="IPR018060">
    <property type="entry name" value="HTH_AraC"/>
</dbReference>
<dbReference type="InterPro" id="IPR001789">
    <property type="entry name" value="Sig_transdc_resp-reg_receiver"/>
</dbReference>
<gene>
    <name evidence="9" type="ORF">IAA84_06585</name>
</gene>
<comment type="function">
    <text evidence="5">May play the central regulatory role in sporulation. It may be an element of the effector pathway responsible for the activation of sporulation genes in response to nutritional stress. Spo0A may act in concert with spo0H (a sigma factor) to control the expression of some genes that are critical to the sporulation process.</text>
</comment>